<dbReference type="Gene3D" id="2.30.110.10">
    <property type="entry name" value="Electron Transport, Fmn-binding Protein, Chain A"/>
    <property type="match status" value="1"/>
</dbReference>
<evidence type="ECO:0000256" key="2">
    <source>
        <dbReference type="ARBA" id="ARBA00049106"/>
    </source>
</evidence>
<protein>
    <submittedName>
        <fullName evidence="3">F420H(2)-dependent quinone reductase</fullName>
        <ecNumber evidence="3">1.1.98.-</ecNumber>
    </submittedName>
</protein>
<dbReference type="GO" id="GO:0070967">
    <property type="term" value="F:coenzyme F420 binding"/>
    <property type="evidence" value="ECO:0007669"/>
    <property type="project" value="TreeGrafter"/>
</dbReference>
<gene>
    <name evidence="3" type="ORF">MP11Mi_30080</name>
</gene>
<dbReference type="GO" id="GO:0005886">
    <property type="term" value="C:plasma membrane"/>
    <property type="evidence" value="ECO:0007669"/>
    <property type="project" value="TreeGrafter"/>
</dbReference>
<dbReference type="GO" id="GO:0016491">
    <property type="term" value="F:oxidoreductase activity"/>
    <property type="evidence" value="ECO:0007669"/>
    <property type="project" value="UniProtKB-KW"/>
</dbReference>
<proteinExistence type="inferred from homology"/>
<dbReference type="EC" id="1.1.98.-" evidence="3"/>
<accession>A0AA97CWY1</accession>
<evidence type="ECO:0000256" key="1">
    <source>
        <dbReference type="ARBA" id="ARBA00008710"/>
    </source>
</evidence>
<evidence type="ECO:0000313" key="3">
    <source>
        <dbReference type="EMBL" id="WOC13896.1"/>
    </source>
</evidence>
<dbReference type="PANTHER" id="PTHR39428">
    <property type="entry name" value="F420H(2)-DEPENDENT QUINONE REDUCTASE RV1261C"/>
    <property type="match status" value="1"/>
</dbReference>
<dbReference type="Pfam" id="PF04075">
    <property type="entry name" value="F420H2_quin_red"/>
    <property type="match status" value="1"/>
</dbReference>
<organism evidence="3">
    <name type="scientific">Gordonia sp. MP11Mi</name>
    <dbReference type="NCBI Taxonomy" id="3022769"/>
    <lineage>
        <taxon>Bacteria</taxon>
        <taxon>Bacillati</taxon>
        <taxon>Actinomycetota</taxon>
        <taxon>Actinomycetes</taxon>
        <taxon>Mycobacteriales</taxon>
        <taxon>Gordoniaceae</taxon>
        <taxon>Gordonia</taxon>
    </lineage>
</organism>
<dbReference type="EMBL" id="CP128986">
    <property type="protein sequence ID" value="WOC13896.1"/>
    <property type="molecule type" value="Genomic_DNA"/>
</dbReference>
<dbReference type="InterPro" id="IPR012349">
    <property type="entry name" value="Split_barrel_FMN-bd"/>
</dbReference>
<dbReference type="RefSeq" id="WP_420039675.1">
    <property type="nucleotide sequence ID" value="NZ_CP128986.1"/>
</dbReference>
<comment type="catalytic activity">
    <reaction evidence="2">
        <text>oxidized coenzyme F420-(gamma-L-Glu)(n) + a quinol + H(+) = reduced coenzyme F420-(gamma-L-Glu)(n) + a quinone</text>
        <dbReference type="Rhea" id="RHEA:39663"/>
        <dbReference type="Rhea" id="RHEA-COMP:12939"/>
        <dbReference type="Rhea" id="RHEA-COMP:14378"/>
        <dbReference type="ChEBI" id="CHEBI:15378"/>
        <dbReference type="ChEBI" id="CHEBI:24646"/>
        <dbReference type="ChEBI" id="CHEBI:132124"/>
        <dbReference type="ChEBI" id="CHEBI:133980"/>
        <dbReference type="ChEBI" id="CHEBI:139511"/>
    </reaction>
</comment>
<keyword evidence="3" id="KW-0560">Oxidoreductase</keyword>
<comment type="similarity">
    <text evidence="1">Belongs to the F420H(2)-dependent quinone reductase family.</text>
</comment>
<name>A0AA97CWY1_9ACTN</name>
<dbReference type="PANTHER" id="PTHR39428:SF3">
    <property type="entry name" value="DEAZAFLAVIN-DEPENDENT NITROREDUCTASE"/>
    <property type="match status" value="1"/>
</dbReference>
<reference evidence="3" key="1">
    <citation type="submission" date="2023-06" db="EMBL/GenBank/DDBJ databases">
        <title>Gordonia sp. nov. and Pseudochrobactrum sp. nov., two species isolated from the burying beetle Nicrophorus vespilloides.</title>
        <authorList>
            <person name="Poehlein A."/>
            <person name="Guzman J."/>
            <person name="Daniel R."/>
            <person name="Vilcinskas A."/>
        </authorList>
    </citation>
    <scope>NUCLEOTIDE SEQUENCE</scope>
    <source>
        <strain evidence="3">MP11Mi</strain>
    </source>
</reference>
<sequence>MTFSDVTASAGAWVLENGHRTLLAVTGGRFPKKLLGMETIELHTIGRKSGQRRSSMLTAPIFETDRIVVIASKGGHSEHPDWYKNLVANPDVEVTFGESTTPWTARTAAADEKADLWRTAVKINPGYDGYRRKTDRDIPVVILTPRT</sequence>
<dbReference type="InterPro" id="IPR004378">
    <property type="entry name" value="F420H2_quin_Rdtase"/>
</dbReference>
<dbReference type="NCBIfam" id="TIGR00026">
    <property type="entry name" value="hi_GC_TIGR00026"/>
    <property type="match status" value="1"/>
</dbReference>
<dbReference type="AlphaFoldDB" id="A0AA97CWY1"/>